<dbReference type="InterPro" id="IPR049458">
    <property type="entry name" value="EpsG-like"/>
</dbReference>
<organism evidence="2 3">
    <name type="scientific">Candidatus Scybalenecus merdavium</name>
    <dbReference type="NCBI Taxonomy" id="2840939"/>
    <lineage>
        <taxon>Bacteria</taxon>
        <taxon>Bacillati</taxon>
        <taxon>Bacillota</taxon>
        <taxon>Clostridia</taxon>
        <taxon>Eubacteriales</taxon>
        <taxon>Oscillospiraceae</taxon>
        <taxon>Oscillospiraceae incertae sedis</taxon>
        <taxon>Candidatus Scybalenecus</taxon>
    </lineage>
</organism>
<reference evidence="2" key="1">
    <citation type="submission" date="2020-10" db="EMBL/GenBank/DDBJ databases">
        <authorList>
            <person name="Gilroy R."/>
        </authorList>
    </citation>
    <scope>NUCLEOTIDE SEQUENCE</scope>
    <source>
        <strain evidence="2">CHK176-6737</strain>
    </source>
</reference>
<keyword evidence="1" id="KW-1133">Transmembrane helix</keyword>
<sequence>MLDDRSIGLFWAIVSFSLLIFFVGMRSGFGDTPAYISGFNAFSLDTNLLEIFKSDSDQKGYDCLLFLFKKYISTDYTVFFMALAIFQGLAIVNLYYKFSCNFFMSAFLFMASTSFTWMMNGLRQFLAVCVIMFFFDYIVDRKFFKFLLVLLVAFSIHESAIVWLPVYFIVAFKPWSFKIWTCVAATLAIVFVLDQYTTFFDDSALEEMEIMSTMLNYDNGQDDGVNPIRVLIAAVPAVLAFLCRKRIKEVNAPLINICINLSVVGVGVYIVGVVTSGIMVGRIPIYFTLTNYILLPWLIENVLNGKTRTAIKILCYVFYLVYFVYAFYYTGEHVYYSDGLGLAFS</sequence>
<evidence type="ECO:0000256" key="1">
    <source>
        <dbReference type="SAM" id="Phobius"/>
    </source>
</evidence>
<feature type="transmembrane region" description="Helical" evidence="1">
    <location>
        <begin position="108"/>
        <end position="135"/>
    </location>
</feature>
<dbReference type="EMBL" id="DVNM01000005">
    <property type="protein sequence ID" value="HIU68572.1"/>
    <property type="molecule type" value="Genomic_DNA"/>
</dbReference>
<dbReference type="Proteomes" id="UP000824125">
    <property type="component" value="Unassembled WGS sequence"/>
</dbReference>
<comment type="caution">
    <text evidence="2">The sequence shown here is derived from an EMBL/GenBank/DDBJ whole genome shotgun (WGS) entry which is preliminary data.</text>
</comment>
<feature type="transmembrane region" description="Helical" evidence="1">
    <location>
        <begin position="7"/>
        <end position="25"/>
    </location>
</feature>
<feature type="transmembrane region" description="Helical" evidence="1">
    <location>
        <begin position="285"/>
        <end position="303"/>
    </location>
</feature>
<gene>
    <name evidence="2" type="ORF">IAD23_01265</name>
</gene>
<accession>A0A9D1MT92</accession>
<keyword evidence="1" id="KW-0812">Transmembrane</keyword>
<name>A0A9D1MT92_9FIRM</name>
<evidence type="ECO:0000313" key="3">
    <source>
        <dbReference type="Proteomes" id="UP000824125"/>
    </source>
</evidence>
<feature type="transmembrane region" description="Helical" evidence="1">
    <location>
        <begin position="310"/>
        <end position="328"/>
    </location>
</feature>
<feature type="transmembrane region" description="Helical" evidence="1">
    <location>
        <begin position="254"/>
        <end position="279"/>
    </location>
</feature>
<dbReference type="Pfam" id="PF14897">
    <property type="entry name" value="EpsG"/>
    <property type="match status" value="1"/>
</dbReference>
<protein>
    <submittedName>
        <fullName evidence="2">EpsG family protein</fullName>
    </submittedName>
</protein>
<feature type="transmembrane region" description="Helical" evidence="1">
    <location>
        <begin position="224"/>
        <end position="242"/>
    </location>
</feature>
<evidence type="ECO:0000313" key="2">
    <source>
        <dbReference type="EMBL" id="HIU68572.1"/>
    </source>
</evidence>
<keyword evidence="1" id="KW-0472">Membrane</keyword>
<reference evidence="2" key="2">
    <citation type="journal article" date="2021" name="PeerJ">
        <title>Extensive microbial diversity within the chicken gut microbiome revealed by metagenomics and culture.</title>
        <authorList>
            <person name="Gilroy R."/>
            <person name="Ravi A."/>
            <person name="Getino M."/>
            <person name="Pursley I."/>
            <person name="Horton D.L."/>
            <person name="Alikhan N.F."/>
            <person name="Baker D."/>
            <person name="Gharbi K."/>
            <person name="Hall N."/>
            <person name="Watson M."/>
            <person name="Adriaenssens E.M."/>
            <person name="Foster-Nyarko E."/>
            <person name="Jarju S."/>
            <person name="Secka A."/>
            <person name="Antonio M."/>
            <person name="Oren A."/>
            <person name="Chaudhuri R.R."/>
            <person name="La Ragione R."/>
            <person name="Hildebrand F."/>
            <person name="Pallen M.J."/>
        </authorList>
    </citation>
    <scope>NUCLEOTIDE SEQUENCE</scope>
    <source>
        <strain evidence="2">CHK176-6737</strain>
    </source>
</reference>
<feature type="transmembrane region" description="Helical" evidence="1">
    <location>
        <begin position="147"/>
        <end position="170"/>
    </location>
</feature>
<feature type="transmembrane region" description="Helical" evidence="1">
    <location>
        <begin position="76"/>
        <end position="96"/>
    </location>
</feature>
<proteinExistence type="predicted"/>
<feature type="transmembrane region" description="Helical" evidence="1">
    <location>
        <begin position="177"/>
        <end position="193"/>
    </location>
</feature>
<dbReference type="AlphaFoldDB" id="A0A9D1MT92"/>